<dbReference type="Proteomes" id="UP001179952">
    <property type="component" value="Unassembled WGS sequence"/>
</dbReference>
<dbReference type="PROSITE" id="PS00636">
    <property type="entry name" value="DNAJ_1"/>
    <property type="match status" value="1"/>
</dbReference>
<reference evidence="3" key="2">
    <citation type="submission" date="2023-06" db="EMBL/GenBank/DDBJ databases">
        <authorList>
            <person name="Ma L."/>
            <person name="Liu K.-W."/>
            <person name="Li Z."/>
            <person name="Hsiao Y.-Y."/>
            <person name="Qi Y."/>
            <person name="Fu T."/>
            <person name="Tang G."/>
            <person name="Zhang D."/>
            <person name="Sun W.-H."/>
            <person name="Liu D.-K."/>
            <person name="Li Y."/>
            <person name="Chen G.-Z."/>
            <person name="Liu X.-D."/>
            <person name="Liao X.-Y."/>
            <person name="Jiang Y.-T."/>
            <person name="Yu X."/>
            <person name="Hao Y."/>
            <person name="Huang J."/>
            <person name="Zhao X.-W."/>
            <person name="Ke S."/>
            <person name="Chen Y.-Y."/>
            <person name="Wu W.-L."/>
            <person name="Hsu J.-L."/>
            <person name="Lin Y.-F."/>
            <person name="Huang M.-D."/>
            <person name="Li C.-Y."/>
            <person name="Huang L."/>
            <person name="Wang Z.-W."/>
            <person name="Zhao X."/>
            <person name="Zhong W.-Y."/>
            <person name="Peng D.-H."/>
            <person name="Ahmad S."/>
            <person name="Lan S."/>
            <person name="Zhang J.-S."/>
            <person name="Tsai W.-C."/>
            <person name="Van De Peer Y."/>
            <person name="Liu Z.-J."/>
        </authorList>
    </citation>
    <scope>NUCLEOTIDE SEQUENCE</scope>
    <source>
        <strain evidence="3">SCP</strain>
        <tissue evidence="3">Leaves</tissue>
    </source>
</reference>
<keyword evidence="4" id="KW-1185">Reference proteome</keyword>
<name>A0AAV9BSM8_ACOGR</name>
<dbReference type="PANTHER" id="PTHR44137:SF13">
    <property type="entry name" value="CHAPERONE DNAJ-DOMAIN SUPERFAMILY PROTEIN"/>
    <property type="match status" value="1"/>
</dbReference>
<dbReference type="EMBL" id="JAUJYN010000001">
    <property type="protein sequence ID" value="KAK1279258.1"/>
    <property type="molecule type" value="Genomic_DNA"/>
</dbReference>
<evidence type="ECO:0000313" key="4">
    <source>
        <dbReference type="Proteomes" id="UP001179952"/>
    </source>
</evidence>
<dbReference type="GO" id="GO:0005783">
    <property type="term" value="C:endoplasmic reticulum"/>
    <property type="evidence" value="ECO:0007669"/>
    <property type="project" value="UniProtKB-ARBA"/>
</dbReference>
<feature type="domain" description="J" evidence="2">
    <location>
        <begin position="40"/>
        <end position="104"/>
    </location>
</feature>
<feature type="region of interest" description="Disordered" evidence="1">
    <location>
        <begin position="197"/>
        <end position="226"/>
    </location>
</feature>
<accession>A0AAV9BSM8</accession>
<feature type="compositionally biased region" description="Basic and acidic residues" evidence="1">
    <location>
        <begin position="197"/>
        <end position="219"/>
    </location>
</feature>
<dbReference type="InterPro" id="IPR018253">
    <property type="entry name" value="DnaJ_domain_CS"/>
</dbReference>
<dbReference type="InterPro" id="IPR001623">
    <property type="entry name" value="DnaJ_domain"/>
</dbReference>
<comment type="caution">
    <text evidence="3">The sequence shown here is derived from an EMBL/GenBank/DDBJ whole genome shotgun (WGS) entry which is preliminary data.</text>
</comment>
<dbReference type="SMART" id="SM00271">
    <property type="entry name" value="DnaJ"/>
    <property type="match status" value="1"/>
</dbReference>
<evidence type="ECO:0000313" key="3">
    <source>
        <dbReference type="EMBL" id="KAK1279258.1"/>
    </source>
</evidence>
<evidence type="ECO:0000256" key="1">
    <source>
        <dbReference type="SAM" id="MobiDB-lite"/>
    </source>
</evidence>
<dbReference type="SUPFAM" id="SSF46565">
    <property type="entry name" value="Chaperone J-domain"/>
    <property type="match status" value="1"/>
</dbReference>
<dbReference type="Pfam" id="PF00226">
    <property type="entry name" value="DnaJ"/>
    <property type="match status" value="1"/>
</dbReference>
<evidence type="ECO:0000259" key="2">
    <source>
        <dbReference type="PROSITE" id="PS50076"/>
    </source>
</evidence>
<dbReference type="PRINTS" id="PR00625">
    <property type="entry name" value="JDOMAIN"/>
</dbReference>
<protein>
    <submittedName>
        <fullName evidence="3">Chaperone protein dnaJ 13</fullName>
    </submittedName>
</protein>
<gene>
    <name evidence="3" type="ORF">QJS04_geneDACA004505</name>
</gene>
<dbReference type="PROSITE" id="PS50076">
    <property type="entry name" value="DNAJ_2"/>
    <property type="match status" value="1"/>
</dbReference>
<dbReference type="PANTHER" id="PTHR44137">
    <property type="entry name" value="BNAC03G44070D PROTEIN"/>
    <property type="match status" value="1"/>
</dbReference>
<reference evidence="3" key="1">
    <citation type="journal article" date="2023" name="Nat. Commun.">
        <title>Diploid and tetraploid genomes of Acorus and the evolution of monocots.</title>
        <authorList>
            <person name="Ma L."/>
            <person name="Liu K.W."/>
            <person name="Li Z."/>
            <person name="Hsiao Y.Y."/>
            <person name="Qi Y."/>
            <person name="Fu T."/>
            <person name="Tang G.D."/>
            <person name="Zhang D."/>
            <person name="Sun W.H."/>
            <person name="Liu D.K."/>
            <person name="Li Y."/>
            <person name="Chen G.Z."/>
            <person name="Liu X.D."/>
            <person name="Liao X.Y."/>
            <person name="Jiang Y.T."/>
            <person name="Yu X."/>
            <person name="Hao Y."/>
            <person name="Huang J."/>
            <person name="Zhao X.W."/>
            <person name="Ke S."/>
            <person name="Chen Y.Y."/>
            <person name="Wu W.L."/>
            <person name="Hsu J.L."/>
            <person name="Lin Y.F."/>
            <person name="Huang M.D."/>
            <person name="Li C.Y."/>
            <person name="Huang L."/>
            <person name="Wang Z.W."/>
            <person name="Zhao X."/>
            <person name="Zhong W.Y."/>
            <person name="Peng D.H."/>
            <person name="Ahmad S."/>
            <person name="Lan S."/>
            <person name="Zhang J.S."/>
            <person name="Tsai W.C."/>
            <person name="Van de Peer Y."/>
            <person name="Liu Z.J."/>
        </authorList>
    </citation>
    <scope>NUCLEOTIDE SEQUENCE</scope>
    <source>
        <strain evidence="3">SCP</strain>
    </source>
</reference>
<organism evidence="3 4">
    <name type="scientific">Acorus gramineus</name>
    <name type="common">Dwarf sweet flag</name>
    <dbReference type="NCBI Taxonomy" id="55184"/>
    <lineage>
        <taxon>Eukaryota</taxon>
        <taxon>Viridiplantae</taxon>
        <taxon>Streptophyta</taxon>
        <taxon>Embryophyta</taxon>
        <taxon>Tracheophyta</taxon>
        <taxon>Spermatophyta</taxon>
        <taxon>Magnoliopsida</taxon>
        <taxon>Liliopsida</taxon>
        <taxon>Acoraceae</taxon>
        <taxon>Acorus</taxon>
    </lineage>
</organism>
<dbReference type="Gene3D" id="1.10.287.110">
    <property type="entry name" value="DnaJ domain"/>
    <property type="match status" value="1"/>
</dbReference>
<sequence>MGGNVCDFKAKLVTETCSISTTFTSCPHRRRSPLKPAFVDWYLILRVDENAGTDVIRRRYRQLALQLHPDKNKHSKAEIAFKLVSEAYECLSDKTKRKAFNAERKTYFCKECNNKKFRSGIEKHHVSPRVSNSTPTEQVRPRRFSWAPREARDRLLEESQLIERLLRARMANRGESPATRGESPIFNPFDRSLYPDYPHKRSPLSERQPDVWGTRRGEASKSCSRRGKCGYPYHELRAEVQPGKSKTAVYGH</sequence>
<proteinExistence type="predicted"/>
<dbReference type="AlphaFoldDB" id="A0AAV9BSM8"/>
<dbReference type="InterPro" id="IPR036869">
    <property type="entry name" value="J_dom_sf"/>
</dbReference>
<dbReference type="CDD" id="cd06257">
    <property type="entry name" value="DnaJ"/>
    <property type="match status" value="1"/>
</dbReference>